<evidence type="ECO:0000313" key="4">
    <source>
        <dbReference type="Proteomes" id="UP000184543"/>
    </source>
</evidence>
<accession>A0A1M6BM63</accession>
<dbReference type="InterPro" id="IPR029052">
    <property type="entry name" value="Metallo-depent_PP-like"/>
</dbReference>
<protein>
    <submittedName>
        <fullName evidence="3">Poly-gamma-glutamate synthesis protein (Capsule biosynthesis protein)</fullName>
    </submittedName>
</protein>
<dbReference type="InterPro" id="IPR019079">
    <property type="entry name" value="Capsule_synth_CapA"/>
</dbReference>
<evidence type="ECO:0000313" key="3">
    <source>
        <dbReference type="EMBL" id="SHI49794.1"/>
    </source>
</evidence>
<dbReference type="OrthoDB" id="9810906at2"/>
<dbReference type="Proteomes" id="UP000184543">
    <property type="component" value="Unassembled WGS sequence"/>
</dbReference>
<dbReference type="PANTHER" id="PTHR33393:SF11">
    <property type="entry name" value="POLYGLUTAMINE SYNTHESIS ACCESSORY PROTEIN RV0574C-RELATED"/>
    <property type="match status" value="1"/>
</dbReference>
<comment type="similarity">
    <text evidence="1">Belongs to the CapA family.</text>
</comment>
<dbReference type="SUPFAM" id="SSF56300">
    <property type="entry name" value="Metallo-dependent phosphatases"/>
    <property type="match status" value="1"/>
</dbReference>
<dbReference type="STRING" id="192903.SAMN04488513_101469"/>
<name>A0A1M6BM63_9FLAO</name>
<dbReference type="PANTHER" id="PTHR33393">
    <property type="entry name" value="POLYGLUTAMINE SYNTHESIS ACCESSORY PROTEIN RV0574C-RELATED"/>
    <property type="match status" value="1"/>
</dbReference>
<organism evidence="3 4">
    <name type="scientific">Pseudozobellia thermophila</name>
    <dbReference type="NCBI Taxonomy" id="192903"/>
    <lineage>
        <taxon>Bacteria</taxon>
        <taxon>Pseudomonadati</taxon>
        <taxon>Bacteroidota</taxon>
        <taxon>Flavobacteriia</taxon>
        <taxon>Flavobacteriales</taxon>
        <taxon>Flavobacteriaceae</taxon>
        <taxon>Pseudozobellia</taxon>
    </lineage>
</organism>
<feature type="domain" description="Capsule synthesis protein CapA" evidence="2">
    <location>
        <begin position="2"/>
        <end position="233"/>
    </location>
</feature>
<keyword evidence="4" id="KW-1185">Reference proteome</keyword>
<evidence type="ECO:0000259" key="2">
    <source>
        <dbReference type="SMART" id="SM00854"/>
    </source>
</evidence>
<dbReference type="RefSeq" id="WP_072987878.1">
    <property type="nucleotide sequence ID" value="NZ_FQYU01000001.1"/>
</dbReference>
<dbReference type="EMBL" id="FQYU01000001">
    <property type="protein sequence ID" value="SHI49794.1"/>
    <property type="molecule type" value="Genomic_DNA"/>
</dbReference>
<dbReference type="InterPro" id="IPR052169">
    <property type="entry name" value="CW_Biosynth-Accessory"/>
</dbReference>
<dbReference type="AlphaFoldDB" id="A0A1M6BM63"/>
<proteinExistence type="inferred from homology"/>
<evidence type="ECO:0000256" key="1">
    <source>
        <dbReference type="ARBA" id="ARBA00005662"/>
    </source>
</evidence>
<sequence length="373" mass="43192">MKIVFVGDVFLGGDLTAKELKSCIDVKRFHHADYKIINLEHPISDAHNIADKSVLFTGSEVLETLKRSGINAVCLANNHIHDKLDIGILETIENLRKHRISFFGAGRNLHEAKKPLWVDNNLCLLGYCQFNSPTLNNIQLATENSPGVAPLTLEGIESDLDKIPNDSKAILYLHWGREHVWFTQYKNIELAKKLLKNDKVALIVGTHPHRVQGFLSVNNKRAYFSLGNCLFPNFLIKPSIEVVNQALDIALTKKVDVTRQYHSVSKLTYKKWRFVNRVSQLVEYDTESKTIDHIFLYQQDDFPVVKELTGIPRFLFVIIVNYLNVLYRFPKLIYRPMEKLFSSIRFKIWRVQVILFKMRQMGFVHSIKKRFQK</sequence>
<reference evidence="4" key="1">
    <citation type="submission" date="2016-11" db="EMBL/GenBank/DDBJ databases">
        <authorList>
            <person name="Varghese N."/>
            <person name="Submissions S."/>
        </authorList>
    </citation>
    <scope>NUCLEOTIDE SEQUENCE [LARGE SCALE GENOMIC DNA]</scope>
    <source>
        <strain evidence="4">DSM 19858</strain>
    </source>
</reference>
<dbReference type="Pfam" id="PF09587">
    <property type="entry name" value="PGA_cap"/>
    <property type="match status" value="1"/>
</dbReference>
<gene>
    <name evidence="3" type="ORF">SAMN04488513_101469</name>
</gene>
<dbReference type="SMART" id="SM00854">
    <property type="entry name" value="PGA_cap"/>
    <property type="match status" value="1"/>
</dbReference>